<proteinExistence type="predicted"/>
<protein>
    <submittedName>
        <fullName evidence="2">Uncharacterized protein</fullName>
    </submittedName>
</protein>
<gene>
    <name evidence="2" type="ORF">NRIC_25080</name>
</gene>
<sequence>MKWVILILFLVALGLAAVIFLYINRSDNNDTASSESTSQVTGSTQASSSEEGAETGEPSSVTFEKGKVYTGSDDQYGYSITTYQDSENIVVSHGPLGQDGSAAPMSDAASLVPQTVDTQPIQINENGEIKEVQVNTELVLSNTPNAASLGFFVPFNSSNTKIFAYNTPSGNIALAFTSQGTIDQYQVVEFTLSHDSE</sequence>
<feature type="region of interest" description="Disordered" evidence="1">
    <location>
        <begin position="29"/>
        <end position="66"/>
    </location>
</feature>
<accession>A0A4P5P979</accession>
<dbReference type="Proteomes" id="UP000290567">
    <property type="component" value="Unassembled WGS sequence"/>
</dbReference>
<organism evidence="2 3">
    <name type="scientific">Enterococcus florum</name>
    <dbReference type="NCBI Taxonomy" id="2480627"/>
    <lineage>
        <taxon>Bacteria</taxon>
        <taxon>Bacillati</taxon>
        <taxon>Bacillota</taxon>
        <taxon>Bacilli</taxon>
        <taxon>Lactobacillales</taxon>
        <taxon>Enterococcaceae</taxon>
        <taxon>Enterococcus</taxon>
    </lineage>
</organism>
<reference evidence="3" key="1">
    <citation type="submission" date="2019-02" db="EMBL/GenBank/DDBJ databases">
        <title>Draft genome sequence of Enterococcus sp. Gos25-1.</title>
        <authorList>
            <person name="Tanaka N."/>
            <person name="Shiwa Y."/>
            <person name="Fujita N."/>
        </authorList>
    </citation>
    <scope>NUCLEOTIDE SEQUENCE [LARGE SCALE GENOMIC DNA]</scope>
    <source>
        <strain evidence="3">Gos25-1</strain>
    </source>
</reference>
<evidence type="ECO:0000313" key="3">
    <source>
        <dbReference type="Proteomes" id="UP000290567"/>
    </source>
</evidence>
<keyword evidence="3" id="KW-1185">Reference proteome</keyword>
<dbReference type="AlphaFoldDB" id="A0A4P5P979"/>
<evidence type="ECO:0000313" key="2">
    <source>
        <dbReference type="EMBL" id="GCF94617.1"/>
    </source>
</evidence>
<feature type="compositionally biased region" description="Low complexity" evidence="1">
    <location>
        <begin position="41"/>
        <end position="60"/>
    </location>
</feature>
<dbReference type="EMBL" id="BJCC01000021">
    <property type="protein sequence ID" value="GCF94617.1"/>
    <property type="molecule type" value="Genomic_DNA"/>
</dbReference>
<comment type="caution">
    <text evidence="2">The sequence shown here is derived from an EMBL/GenBank/DDBJ whole genome shotgun (WGS) entry which is preliminary data.</text>
</comment>
<evidence type="ECO:0000256" key="1">
    <source>
        <dbReference type="SAM" id="MobiDB-lite"/>
    </source>
</evidence>
<feature type="compositionally biased region" description="Polar residues" evidence="1">
    <location>
        <begin position="29"/>
        <end position="40"/>
    </location>
</feature>
<name>A0A4P5P979_9ENTE</name>